<dbReference type="SUPFAM" id="SSF56104">
    <property type="entry name" value="SAICAR synthase-like"/>
    <property type="match status" value="1"/>
</dbReference>
<dbReference type="GO" id="GO:0000824">
    <property type="term" value="F:inositol-1,4,5,6-tetrakisphosphate 3-kinase activity"/>
    <property type="evidence" value="ECO:0007669"/>
    <property type="project" value="TreeGrafter"/>
</dbReference>
<feature type="compositionally biased region" description="Basic and acidic residues" evidence="5">
    <location>
        <begin position="718"/>
        <end position="727"/>
    </location>
</feature>
<feature type="region of interest" description="Disordered" evidence="5">
    <location>
        <begin position="845"/>
        <end position="964"/>
    </location>
</feature>
<dbReference type="PANTHER" id="PTHR12400:SF21">
    <property type="entry name" value="KINASE"/>
    <property type="match status" value="1"/>
</dbReference>
<dbReference type="EC" id="2.7.-.-" evidence="4"/>
<sequence>MSSPSHAHENAAPAAPVRPGPPAETPAHPLPRDAPPPRPAGPAGAQDAHDVPVPPVAPGQQGTPASTTTTSTPPFPGETIKYHRGPALLQRPHGPSLLTQALASARGIPPPTHPTPEQLLSLTQAPSPPLQQDPNSQHPTPDHQHLSEQELCHAPSPPQSEGDSLTPRAPPRDTTTMPSSTAVATTVAYPFGPLEPSIPGTYSMLDLGEVNSVLNNHRAFLSKTKDRGTSLERTDREKRAQDRPSRSTAFSYICASNNALVTPPFTGSPTALDEGSAIGAVPEPLVDPKARKPDHRVSMGPEKAWSIGTTGESASSQDGQVEKSITEAITGAEPNARTSRKASHSLRFFKEGNPDEKGKRKDSRLGPHPREKLPPTAETADEAEGVVSRDNEGTSSRPVLVSDDKSLLVDRRARSFPIQTPESDSLTAPPEEYKSSRPLAGDVAIDEVSPSPEPVGPNRQAPESGEVVPDTGLETRRKSDASCGAGEITEEGEESGEEKISSAVFLPHQGLEQSEDHAPVTGVPPRSIPSSRTLPRANDWLEPIPDAGKQLRVSYEREAWSEPIDIPIVAREVDTQVDGPANADESEPNARPPPTLPHPVPEYPEDNVHEHQKQPLEAIELIPYKHQVGGHTTLWRFSRRAVCKQLNNRENEFYEKVEKYHRDLLAFLPRYIGVLNVTFQKKPRRKSTLKRDEAAALERSLVGQSDAGGAVKPNGTTHGDEGPHNNHADAPASASHQRVISQSLQTPSGSVPTVKFVDNQHILPRNLLQPSPSGPSIAGHYRSVSASFQEAGFNGHATPEPRSRDDALRPSLHGRQVHSWGATTVNKRLRNEVFNDAFLKRPIAIHRHRKGHQRAVPRRTLQQVLRPTGSDPTLIASRERDDQATASAVEQPVPISQPIHRLVQSPSDIQPGEYFEAGDDDEAPPNDVTGTSAPEPEILGDSSPAQKKKRRYSGTGLRRKPKDVRDARGDLKYFEEADEVGFKGDKGAFAKKEAQNEQPDRPGTPQDDATHDQQQDFALSAVPSSTVSGLPSPSAEFKRIPRPVNPKEAQTQKDSRVEFFLLLEDLTAGMKRPCIMDLKMGTRQYGVEANAKKQKSQQGKCAKTTSRELGVRVCGLQVWDVKTQSYVFKDKYYGRDLKKGAEFQGALTRFLYDGVDRASILRHIPTVLQKLDQLEVIISRLRGYRFYAASLLMFYDGEPGDADAAVIEDSTTDFATDTEEAGPRPRARKNPREIDFKMADFANCVTAGDLDKDKPCPPRHPGEPDRGFLRGLRSLRKYFLKIQRDTRADMGLISAQQQVMWNGGESGGELDGVGEDEGLVSG</sequence>
<feature type="region of interest" description="Disordered" evidence="5">
    <location>
        <begin position="1"/>
        <end position="181"/>
    </location>
</feature>
<dbReference type="InterPro" id="IPR038286">
    <property type="entry name" value="IPK_sf"/>
</dbReference>
<organism evidence="6 7">
    <name type="scientific">Lasiosphaeria hispida</name>
    <dbReference type="NCBI Taxonomy" id="260671"/>
    <lineage>
        <taxon>Eukaryota</taxon>
        <taxon>Fungi</taxon>
        <taxon>Dikarya</taxon>
        <taxon>Ascomycota</taxon>
        <taxon>Pezizomycotina</taxon>
        <taxon>Sordariomycetes</taxon>
        <taxon>Sordariomycetidae</taxon>
        <taxon>Sordariales</taxon>
        <taxon>Lasiosphaeriaceae</taxon>
        <taxon>Lasiosphaeria</taxon>
    </lineage>
</organism>
<keyword evidence="7" id="KW-1185">Reference proteome</keyword>
<evidence type="ECO:0000256" key="1">
    <source>
        <dbReference type="ARBA" id="ARBA00007374"/>
    </source>
</evidence>
<dbReference type="GO" id="GO:0005737">
    <property type="term" value="C:cytoplasm"/>
    <property type="evidence" value="ECO:0007669"/>
    <property type="project" value="TreeGrafter"/>
</dbReference>
<feature type="compositionally biased region" description="Basic residues" evidence="5">
    <location>
        <begin position="845"/>
        <end position="857"/>
    </location>
</feature>
<dbReference type="GO" id="GO:0005634">
    <property type="term" value="C:nucleus"/>
    <property type="evidence" value="ECO:0007669"/>
    <property type="project" value="TreeGrafter"/>
</dbReference>
<protein>
    <recommendedName>
        <fullName evidence="4">Kinase</fullName>
        <ecNumber evidence="4">2.7.-.-</ecNumber>
    </recommendedName>
</protein>
<feature type="compositionally biased region" description="Basic and acidic residues" evidence="5">
    <location>
        <begin position="348"/>
        <end position="373"/>
    </location>
</feature>
<feature type="region of interest" description="Disordered" evidence="5">
    <location>
        <begin position="792"/>
        <end position="815"/>
    </location>
</feature>
<feature type="compositionally biased region" description="Polar residues" evidence="5">
    <location>
        <begin position="307"/>
        <end position="319"/>
    </location>
</feature>
<feature type="compositionally biased region" description="Low complexity" evidence="5">
    <location>
        <begin position="58"/>
        <end position="72"/>
    </location>
</feature>
<dbReference type="PANTHER" id="PTHR12400">
    <property type="entry name" value="INOSITOL POLYPHOSPHATE KINASE"/>
    <property type="match status" value="1"/>
</dbReference>
<feature type="compositionally biased region" description="Pro residues" evidence="5">
    <location>
        <begin position="16"/>
        <end position="40"/>
    </location>
</feature>
<feature type="compositionally biased region" description="Pro residues" evidence="5">
    <location>
        <begin position="590"/>
        <end position="602"/>
    </location>
</feature>
<feature type="compositionally biased region" description="Basic residues" evidence="5">
    <location>
        <begin position="946"/>
        <end position="962"/>
    </location>
</feature>
<dbReference type="Pfam" id="PF03770">
    <property type="entry name" value="IPK"/>
    <property type="match status" value="1"/>
</dbReference>
<evidence type="ECO:0000256" key="5">
    <source>
        <dbReference type="SAM" id="MobiDB-lite"/>
    </source>
</evidence>
<accession>A0AAJ0MA00</accession>
<feature type="compositionally biased region" description="Basic and acidic residues" evidence="5">
    <location>
        <begin position="224"/>
        <end position="245"/>
    </location>
</feature>
<dbReference type="GO" id="GO:0032958">
    <property type="term" value="P:inositol phosphate biosynthetic process"/>
    <property type="evidence" value="ECO:0007669"/>
    <property type="project" value="InterPro"/>
</dbReference>
<proteinExistence type="inferred from homology"/>
<keyword evidence="3 4" id="KW-0418">Kinase</keyword>
<evidence type="ECO:0000256" key="3">
    <source>
        <dbReference type="ARBA" id="ARBA00022777"/>
    </source>
</evidence>
<reference evidence="6" key="1">
    <citation type="journal article" date="2023" name="Mol. Phylogenet. Evol.">
        <title>Genome-scale phylogeny and comparative genomics of the fungal order Sordariales.</title>
        <authorList>
            <person name="Hensen N."/>
            <person name="Bonometti L."/>
            <person name="Westerberg I."/>
            <person name="Brannstrom I.O."/>
            <person name="Guillou S."/>
            <person name="Cros-Aarteil S."/>
            <person name="Calhoun S."/>
            <person name="Haridas S."/>
            <person name="Kuo A."/>
            <person name="Mondo S."/>
            <person name="Pangilinan J."/>
            <person name="Riley R."/>
            <person name="LaButti K."/>
            <person name="Andreopoulos B."/>
            <person name="Lipzen A."/>
            <person name="Chen C."/>
            <person name="Yan M."/>
            <person name="Daum C."/>
            <person name="Ng V."/>
            <person name="Clum A."/>
            <person name="Steindorff A."/>
            <person name="Ohm R.A."/>
            <person name="Martin F."/>
            <person name="Silar P."/>
            <person name="Natvig D.O."/>
            <person name="Lalanne C."/>
            <person name="Gautier V."/>
            <person name="Ament-Velasquez S.L."/>
            <person name="Kruys A."/>
            <person name="Hutchinson M.I."/>
            <person name="Powell A.J."/>
            <person name="Barry K."/>
            <person name="Miller A.N."/>
            <person name="Grigoriev I.V."/>
            <person name="Debuchy R."/>
            <person name="Gladieux P."/>
            <person name="Hiltunen Thoren M."/>
            <person name="Johannesson H."/>
        </authorList>
    </citation>
    <scope>NUCLEOTIDE SEQUENCE</scope>
    <source>
        <strain evidence="6">CBS 955.72</strain>
    </source>
</reference>
<name>A0AAJ0MA00_9PEZI</name>
<feature type="compositionally biased region" description="Basic and acidic residues" evidence="5">
    <location>
        <begin position="402"/>
        <end position="413"/>
    </location>
</feature>
<feature type="compositionally biased region" description="Basic and acidic residues" evidence="5">
    <location>
        <begin position="991"/>
        <end position="1000"/>
    </location>
</feature>
<gene>
    <name evidence="6" type="ORF">B0T25DRAFT_509599</name>
</gene>
<feature type="compositionally biased region" description="Polar residues" evidence="5">
    <location>
        <begin position="734"/>
        <end position="751"/>
    </location>
</feature>
<feature type="region of interest" description="Disordered" evidence="5">
    <location>
        <begin position="682"/>
        <end position="752"/>
    </location>
</feature>
<feature type="region of interest" description="Disordered" evidence="5">
    <location>
        <begin position="281"/>
        <end position="543"/>
    </location>
</feature>
<evidence type="ECO:0000256" key="4">
    <source>
        <dbReference type="RuleBase" id="RU363090"/>
    </source>
</evidence>
<feature type="region of interest" description="Disordered" evidence="5">
    <location>
        <begin position="578"/>
        <end position="609"/>
    </location>
</feature>
<dbReference type="Gene3D" id="3.30.470.160">
    <property type="entry name" value="Inositol polyphosphate kinase"/>
    <property type="match status" value="1"/>
</dbReference>
<dbReference type="Proteomes" id="UP001275084">
    <property type="component" value="Unassembled WGS sequence"/>
</dbReference>
<dbReference type="EMBL" id="JAUIQD010000007">
    <property type="protein sequence ID" value="KAK3344370.1"/>
    <property type="molecule type" value="Genomic_DNA"/>
</dbReference>
<comment type="caution">
    <text evidence="6">The sequence shown here is derived from an EMBL/GenBank/DDBJ whole genome shotgun (WGS) entry which is preliminary data.</text>
</comment>
<dbReference type="GO" id="GO:0008440">
    <property type="term" value="F:inositol-1,4,5-trisphosphate 3-kinase activity"/>
    <property type="evidence" value="ECO:0007669"/>
    <property type="project" value="TreeGrafter"/>
</dbReference>
<feature type="region of interest" description="Disordered" evidence="5">
    <location>
        <begin position="991"/>
        <end position="1012"/>
    </location>
</feature>
<feature type="compositionally biased region" description="Basic and acidic residues" evidence="5">
    <location>
        <begin position="799"/>
        <end position="808"/>
    </location>
</feature>
<evidence type="ECO:0000256" key="2">
    <source>
        <dbReference type="ARBA" id="ARBA00022679"/>
    </source>
</evidence>
<dbReference type="GO" id="GO:0046854">
    <property type="term" value="P:phosphatidylinositol phosphate biosynthetic process"/>
    <property type="evidence" value="ECO:0007669"/>
    <property type="project" value="TreeGrafter"/>
</dbReference>
<feature type="compositionally biased region" description="Basic and acidic residues" evidence="5">
    <location>
        <begin position="140"/>
        <end position="151"/>
    </location>
</feature>
<evidence type="ECO:0000313" key="7">
    <source>
        <dbReference type="Proteomes" id="UP001275084"/>
    </source>
</evidence>
<reference evidence="6" key="2">
    <citation type="submission" date="2023-06" db="EMBL/GenBank/DDBJ databases">
        <authorList>
            <consortium name="Lawrence Berkeley National Laboratory"/>
            <person name="Haridas S."/>
            <person name="Hensen N."/>
            <person name="Bonometti L."/>
            <person name="Westerberg I."/>
            <person name="Brannstrom I.O."/>
            <person name="Guillou S."/>
            <person name="Cros-Aarteil S."/>
            <person name="Calhoun S."/>
            <person name="Kuo A."/>
            <person name="Mondo S."/>
            <person name="Pangilinan J."/>
            <person name="Riley R."/>
            <person name="Labutti K."/>
            <person name="Andreopoulos B."/>
            <person name="Lipzen A."/>
            <person name="Chen C."/>
            <person name="Yanf M."/>
            <person name="Daum C."/>
            <person name="Ng V."/>
            <person name="Clum A."/>
            <person name="Steindorff A."/>
            <person name="Ohm R."/>
            <person name="Martin F."/>
            <person name="Silar P."/>
            <person name="Natvig D."/>
            <person name="Lalanne C."/>
            <person name="Gautier V."/>
            <person name="Ament-Velasquez S.L."/>
            <person name="Kruys A."/>
            <person name="Hutchinson M.I."/>
            <person name="Powell A.J."/>
            <person name="Barry K."/>
            <person name="Miller A.N."/>
            <person name="Grigoriev I.V."/>
            <person name="Debuchy R."/>
            <person name="Gladieux P."/>
            <person name="Thoren M.H."/>
            <person name="Johannesson H."/>
        </authorList>
    </citation>
    <scope>NUCLEOTIDE SEQUENCE</scope>
    <source>
        <strain evidence="6">CBS 955.72</strain>
    </source>
</reference>
<comment type="similarity">
    <text evidence="1 4">Belongs to the inositol phosphokinase (IPK) family.</text>
</comment>
<feature type="compositionally biased region" description="Basic and acidic residues" evidence="5">
    <location>
        <begin position="286"/>
        <end position="297"/>
    </location>
</feature>
<dbReference type="InterPro" id="IPR005522">
    <property type="entry name" value="IPK"/>
</dbReference>
<feature type="region of interest" description="Disordered" evidence="5">
    <location>
        <begin position="224"/>
        <end position="247"/>
    </location>
</feature>
<evidence type="ECO:0000313" key="6">
    <source>
        <dbReference type="EMBL" id="KAK3344370.1"/>
    </source>
</evidence>
<keyword evidence="2 4" id="KW-0808">Transferase</keyword>
<feature type="compositionally biased region" description="Polar residues" evidence="5">
    <location>
        <begin position="417"/>
        <end position="426"/>
    </location>
</feature>